<protein>
    <submittedName>
        <fullName evidence="2">Hypothetical_protein</fullName>
    </submittedName>
</protein>
<name>A0AA86RC90_9EUKA</name>
<sequence length="198" mass="23268">MSVFISTAPKLTQKNASPIYKLEYSKTSLQKFQLQPNKSQVKSVIANFKPQTNEITKANIKNNSLAKYSFNLPELDNKISNDGFKQVKQTYPQTTQELEQIPYITPYQQIRRRSETGKKCNTLDYILEQEQIKMNIIRNQQRSRLYSSELSDEHSSMSTRSLQSRLKVYERNQFDKYEEISISVEDIQIIEDYEMQSQ</sequence>
<organism evidence="1">
    <name type="scientific">Hexamita inflata</name>
    <dbReference type="NCBI Taxonomy" id="28002"/>
    <lineage>
        <taxon>Eukaryota</taxon>
        <taxon>Metamonada</taxon>
        <taxon>Diplomonadida</taxon>
        <taxon>Hexamitidae</taxon>
        <taxon>Hexamitinae</taxon>
        <taxon>Hexamita</taxon>
    </lineage>
</organism>
<accession>A0AA86RC90</accession>
<evidence type="ECO:0000313" key="3">
    <source>
        <dbReference type="Proteomes" id="UP001642409"/>
    </source>
</evidence>
<dbReference type="EMBL" id="CAXDID020000034">
    <property type="protein sequence ID" value="CAL5996067.1"/>
    <property type="molecule type" value="Genomic_DNA"/>
</dbReference>
<reference evidence="2 3" key="2">
    <citation type="submission" date="2024-07" db="EMBL/GenBank/DDBJ databases">
        <authorList>
            <person name="Akdeniz Z."/>
        </authorList>
    </citation>
    <scope>NUCLEOTIDE SEQUENCE [LARGE SCALE GENOMIC DNA]</scope>
</reference>
<proteinExistence type="predicted"/>
<dbReference type="Proteomes" id="UP001642409">
    <property type="component" value="Unassembled WGS sequence"/>
</dbReference>
<evidence type="ECO:0000313" key="1">
    <source>
        <dbReference type="EMBL" id="CAI9971331.1"/>
    </source>
</evidence>
<reference evidence="1" key="1">
    <citation type="submission" date="2023-06" db="EMBL/GenBank/DDBJ databases">
        <authorList>
            <person name="Kurt Z."/>
        </authorList>
    </citation>
    <scope>NUCLEOTIDE SEQUENCE</scope>
</reference>
<evidence type="ECO:0000313" key="2">
    <source>
        <dbReference type="EMBL" id="CAL5996067.1"/>
    </source>
</evidence>
<dbReference type="EMBL" id="CATOUU010001090">
    <property type="protein sequence ID" value="CAI9971331.1"/>
    <property type="molecule type" value="Genomic_DNA"/>
</dbReference>
<comment type="caution">
    <text evidence="1">The sequence shown here is derived from an EMBL/GenBank/DDBJ whole genome shotgun (WGS) entry which is preliminary data.</text>
</comment>
<dbReference type="AlphaFoldDB" id="A0AA86RC90"/>
<keyword evidence="3" id="KW-1185">Reference proteome</keyword>
<gene>
    <name evidence="2" type="ORF">HINF_LOCUS14519</name>
    <name evidence="1" type="ORF">HINF_LOCUS58976</name>
</gene>